<keyword evidence="1 5" id="KW-0597">Phosphoprotein</keyword>
<dbReference type="CDD" id="cd06170">
    <property type="entry name" value="LuxR_C_like"/>
    <property type="match status" value="1"/>
</dbReference>
<dbReference type="InterPro" id="IPR001789">
    <property type="entry name" value="Sig_transdc_resp-reg_receiver"/>
</dbReference>
<reference evidence="9 10" key="1">
    <citation type="submission" date="2018-08" db="EMBL/GenBank/DDBJ databases">
        <title>Sequencing the genomes of 1000 actinobacteria strains.</title>
        <authorList>
            <person name="Klenk H.-P."/>
        </authorList>
    </citation>
    <scope>NUCLEOTIDE SEQUENCE [LARGE SCALE GENOMIC DNA]</scope>
    <source>
        <strain evidence="9 10">DSM 22967</strain>
    </source>
</reference>
<dbReference type="Gene3D" id="3.40.50.2300">
    <property type="match status" value="1"/>
</dbReference>
<dbReference type="SMART" id="SM00421">
    <property type="entry name" value="HTH_LUXR"/>
    <property type="match status" value="1"/>
</dbReference>
<keyword evidence="3" id="KW-0238">DNA-binding</keyword>
<accession>A0A3D9UI34</accession>
<evidence type="ECO:0000256" key="5">
    <source>
        <dbReference type="PROSITE-ProRule" id="PRU00169"/>
    </source>
</evidence>
<feature type="region of interest" description="Disordered" evidence="6">
    <location>
        <begin position="1"/>
        <end position="21"/>
    </location>
</feature>
<organism evidence="9 10">
    <name type="scientific">Calidifontibacter indicus</name>
    <dbReference type="NCBI Taxonomy" id="419650"/>
    <lineage>
        <taxon>Bacteria</taxon>
        <taxon>Bacillati</taxon>
        <taxon>Actinomycetota</taxon>
        <taxon>Actinomycetes</taxon>
        <taxon>Micrococcales</taxon>
        <taxon>Dermacoccaceae</taxon>
        <taxon>Calidifontibacter</taxon>
    </lineage>
</organism>
<evidence type="ECO:0000256" key="6">
    <source>
        <dbReference type="SAM" id="MobiDB-lite"/>
    </source>
</evidence>
<evidence type="ECO:0000256" key="4">
    <source>
        <dbReference type="ARBA" id="ARBA00023163"/>
    </source>
</evidence>
<feature type="domain" description="HTH luxR-type" evidence="7">
    <location>
        <begin position="171"/>
        <end position="236"/>
    </location>
</feature>
<dbReference type="GO" id="GO:0006355">
    <property type="term" value="P:regulation of DNA-templated transcription"/>
    <property type="evidence" value="ECO:0007669"/>
    <property type="project" value="InterPro"/>
</dbReference>
<evidence type="ECO:0000313" key="9">
    <source>
        <dbReference type="EMBL" id="REF29102.1"/>
    </source>
</evidence>
<dbReference type="InterPro" id="IPR000792">
    <property type="entry name" value="Tscrpt_reg_LuxR_C"/>
</dbReference>
<dbReference type="Pfam" id="PF00072">
    <property type="entry name" value="Response_reg"/>
    <property type="match status" value="1"/>
</dbReference>
<dbReference type="SUPFAM" id="SSF52172">
    <property type="entry name" value="CheY-like"/>
    <property type="match status" value="1"/>
</dbReference>
<keyword evidence="2" id="KW-0805">Transcription regulation</keyword>
<keyword evidence="10" id="KW-1185">Reference proteome</keyword>
<dbReference type="SUPFAM" id="SSF46894">
    <property type="entry name" value="C-terminal effector domain of the bipartite response regulators"/>
    <property type="match status" value="1"/>
</dbReference>
<feature type="modified residue" description="4-aspartylphosphate" evidence="5">
    <location>
        <position position="78"/>
    </location>
</feature>
<dbReference type="PANTHER" id="PTHR43214:SF41">
    <property type="entry name" value="NITRATE_NITRITE RESPONSE REGULATOR PROTEIN NARP"/>
    <property type="match status" value="1"/>
</dbReference>
<sequence>MGTAHSVGGDEPGMIDATGATAATKPTTIMVVDDHPMWRDGVSRDLTENGFEVVATADSVAAATSRAAATQAQVVLMDMHLTDGNGAQATAAVLAQSPHSKVLVLSASSEREDVLEAVKAGASGYLVKSAGVAELLDAVRATAAGQPVFTPGLAGLVLGEYRRMATVPTGDGPELPKLTERETEVLRFVAKGLSAKQIAARLGVSHRTVENHVQASLRKLQLSNRVELARYAIENGLD</sequence>
<evidence type="ECO:0000313" key="10">
    <source>
        <dbReference type="Proteomes" id="UP000256253"/>
    </source>
</evidence>
<dbReference type="PRINTS" id="PR00038">
    <property type="entry name" value="HTHLUXR"/>
</dbReference>
<comment type="caution">
    <text evidence="9">The sequence shown here is derived from an EMBL/GenBank/DDBJ whole genome shotgun (WGS) entry which is preliminary data.</text>
</comment>
<evidence type="ECO:0000259" key="8">
    <source>
        <dbReference type="PROSITE" id="PS50110"/>
    </source>
</evidence>
<dbReference type="GO" id="GO:0003677">
    <property type="term" value="F:DNA binding"/>
    <property type="evidence" value="ECO:0007669"/>
    <property type="project" value="UniProtKB-KW"/>
</dbReference>
<gene>
    <name evidence="9" type="ORF">DFJ65_0029</name>
</gene>
<proteinExistence type="predicted"/>
<dbReference type="InterPro" id="IPR058245">
    <property type="entry name" value="NreC/VraR/RcsB-like_REC"/>
</dbReference>
<dbReference type="PROSITE" id="PS00622">
    <property type="entry name" value="HTH_LUXR_1"/>
    <property type="match status" value="1"/>
</dbReference>
<dbReference type="Pfam" id="PF00196">
    <property type="entry name" value="GerE"/>
    <property type="match status" value="1"/>
</dbReference>
<evidence type="ECO:0000256" key="1">
    <source>
        <dbReference type="ARBA" id="ARBA00022553"/>
    </source>
</evidence>
<dbReference type="InterPro" id="IPR016032">
    <property type="entry name" value="Sig_transdc_resp-reg_C-effctor"/>
</dbReference>
<evidence type="ECO:0000259" key="7">
    <source>
        <dbReference type="PROSITE" id="PS50043"/>
    </source>
</evidence>
<dbReference type="Proteomes" id="UP000256253">
    <property type="component" value="Unassembled WGS sequence"/>
</dbReference>
<dbReference type="PROSITE" id="PS50043">
    <property type="entry name" value="HTH_LUXR_2"/>
    <property type="match status" value="1"/>
</dbReference>
<evidence type="ECO:0000256" key="2">
    <source>
        <dbReference type="ARBA" id="ARBA00023015"/>
    </source>
</evidence>
<dbReference type="SMART" id="SM00448">
    <property type="entry name" value="REC"/>
    <property type="match status" value="1"/>
</dbReference>
<keyword evidence="4" id="KW-0804">Transcription</keyword>
<name>A0A3D9UI34_9MICO</name>
<dbReference type="InterPro" id="IPR011006">
    <property type="entry name" value="CheY-like_superfamily"/>
</dbReference>
<feature type="domain" description="Response regulatory" evidence="8">
    <location>
        <begin position="28"/>
        <end position="143"/>
    </location>
</feature>
<evidence type="ECO:0000256" key="3">
    <source>
        <dbReference type="ARBA" id="ARBA00023125"/>
    </source>
</evidence>
<dbReference type="PROSITE" id="PS50110">
    <property type="entry name" value="RESPONSE_REGULATORY"/>
    <property type="match status" value="1"/>
</dbReference>
<dbReference type="PANTHER" id="PTHR43214">
    <property type="entry name" value="TWO-COMPONENT RESPONSE REGULATOR"/>
    <property type="match status" value="1"/>
</dbReference>
<dbReference type="EMBL" id="QTUA01000001">
    <property type="protein sequence ID" value="REF29102.1"/>
    <property type="molecule type" value="Genomic_DNA"/>
</dbReference>
<protein>
    <submittedName>
        <fullName evidence="9">LuxR family two component transcriptional regulator</fullName>
    </submittedName>
</protein>
<dbReference type="InterPro" id="IPR039420">
    <property type="entry name" value="WalR-like"/>
</dbReference>
<dbReference type="CDD" id="cd17535">
    <property type="entry name" value="REC_NarL-like"/>
    <property type="match status" value="1"/>
</dbReference>
<dbReference type="AlphaFoldDB" id="A0A3D9UI34"/>
<dbReference type="GO" id="GO:0000160">
    <property type="term" value="P:phosphorelay signal transduction system"/>
    <property type="evidence" value="ECO:0007669"/>
    <property type="project" value="InterPro"/>
</dbReference>